<feature type="transmembrane region" description="Helical" evidence="10">
    <location>
        <begin position="239"/>
        <end position="255"/>
    </location>
</feature>
<dbReference type="PANTHER" id="PTHR46157:SF4">
    <property type="entry name" value="K(+) EFFLUX ANTIPORTER 3, CHLOROPLASTIC"/>
    <property type="match status" value="1"/>
</dbReference>
<feature type="transmembrane region" description="Helical" evidence="10">
    <location>
        <begin position="31"/>
        <end position="49"/>
    </location>
</feature>
<dbReference type="GO" id="GO:1902600">
    <property type="term" value="P:proton transmembrane transport"/>
    <property type="evidence" value="ECO:0007669"/>
    <property type="project" value="InterPro"/>
</dbReference>
<dbReference type="PANTHER" id="PTHR46157">
    <property type="entry name" value="K(+) EFFLUX ANTIPORTER 3, CHLOROPLASTIC"/>
    <property type="match status" value="1"/>
</dbReference>
<evidence type="ECO:0000256" key="7">
    <source>
        <dbReference type="ARBA" id="ARBA00022989"/>
    </source>
</evidence>
<keyword evidence="3" id="KW-0050">Antiport</keyword>
<dbReference type="Gene3D" id="3.40.50.720">
    <property type="entry name" value="NAD(P)-binding Rossmann-like Domain"/>
    <property type="match status" value="1"/>
</dbReference>
<dbReference type="EMBL" id="CP018799">
    <property type="protein sequence ID" value="ATX80824.1"/>
    <property type="molecule type" value="Genomic_DNA"/>
</dbReference>
<feature type="transmembrane region" description="Helical" evidence="10">
    <location>
        <begin position="147"/>
        <end position="167"/>
    </location>
</feature>
<dbReference type="GO" id="GO:0005886">
    <property type="term" value="C:plasma membrane"/>
    <property type="evidence" value="ECO:0007669"/>
    <property type="project" value="TreeGrafter"/>
</dbReference>
<feature type="transmembrane region" description="Helical" evidence="10">
    <location>
        <begin position="329"/>
        <end position="347"/>
    </location>
</feature>
<sequence>MDYSYLNEALMILFATVSILVLFLRFGLPPILGYLAAGLLVGPYGFALITDVEHIKTFAEFGVVFLLFTIGLEFSVSLLIRMKGAVLGLGGAQVFVTSAATTAVAYYIGISFESALVLGGVVAMSSTALVTKQLVDQVELHTRHGRNSLGILLFQDMMVVPFLILVATMSGDGIEPSPFTVIIIFAEGLLVLGLIFVLGRWVLQPLFREVARFRSAEVFTLTVLLVVLCSSWLTHQIGLTFALGAFLAGVMLSETEFRHQVESEIRPFRDVLLGLFFITVGMMLNIRMLPEIWPAVLLVLVGLMLFKQLLVAALCRVSGWNSAVAMRTGLILAHGGEFGFAILILAMDGGLLDTVEGQTMLAAMLFSMALAPLIIRNNGSITAQLLPGAASRSRQEIKERIRNQSRGLNHHVVICGYGRVGQHTAKMLREEGIRYMAIDLDLDLVGEGAGREPSVSYGDAGSLELLHACGLARASALVVSMIDFNTAMKIISRVRVLYRDLPIIVRTRKEMHLYQLYQVGATEVVADTFGSDQMLTDEMLSRFRLKEPPFDEEDQA</sequence>
<dbReference type="KEGG" id="maes:Ga0123461_2425"/>
<evidence type="ECO:0000256" key="9">
    <source>
        <dbReference type="ARBA" id="ARBA00023136"/>
    </source>
</evidence>
<dbReference type="GO" id="GO:0015297">
    <property type="term" value="F:antiporter activity"/>
    <property type="evidence" value="ECO:0007669"/>
    <property type="project" value="UniProtKB-KW"/>
</dbReference>
<dbReference type="InterPro" id="IPR038770">
    <property type="entry name" value="Na+/solute_symporter_sf"/>
</dbReference>
<proteinExistence type="predicted"/>
<evidence type="ECO:0000256" key="1">
    <source>
        <dbReference type="ARBA" id="ARBA00004141"/>
    </source>
</evidence>
<dbReference type="InterPro" id="IPR003148">
    <property type="entry name" value="RCK_N"/>
</dbReference>
<accession>A0A2K8L7A9</accession>
<dbReference type="PROSITE" id="PS51201">
    <property type="entry name" value="RCK_N"/>
    <property type="match status" value="1"/>
</dbReference>
<organism evidence="12 13">
    <name type="scientific">Mariprofundus aestuarium</name>
    <dbReference type="NCBI Taxonomy" id="1921086"/>
    <lineage>
        <taxon>Bacteria</taxon>
        <taxon>Pseudomonadati</taxon>
        <taxon>Pseudomonadota</taxon>
        <taxon>Candidatius Mariprofundia</taxon>
        <taxon>Mariprofundales</taxon>
        <taxon>Mariprofundaceae</taxon>
        <taxon>Mariprofundus</taxon>
    </lineage>
</organism>
<evidence type="ECO:0000313" key="13">
    <source>
        <dbReference type="Proteomes" id="UP000231701"/>
    </source>
</evidence>
<protein>
    <submittedName>
        <fullName evidence="12">Kef-type potassium/proton antiporter, CPA2 family</fullName>
    </submittedName>
</protein>
<feature type="transmembrane region" description="Helical" evidence="10">
    <location>
        <begin position="359"/>
        <end position="375"/>
    </location>
</feature>
<dbReference type="Gene3D" id="1.20.1530.20">
    <property type="match status" value="1"/>
</dbReference>
<dbReference type="InterPro" id="IPR006153">
    <property type="entry name" value="Cation/H_exchanger_TM"/>
</dbReference>
<evidence type="ECO:0000256" key="2">
    <source>
        <dbReference type="ARBA" id="ARBA00022448"/>
    </source>
</evidence>
<dbReference type="Proteomes" id="UP000231701">
    <property type="component" value="Chromosome"/>
</dbReference>
<comment type="subcellular location">
    <subcellularLocation>
        <location evidence="1">Membrane</location>
        <topology evidence="1">Multi-pass membrane protein</topology>
    </subcellularLocation>
</comment>
<dbReference type="OrthoDB" id="5298942at2"/>
<evidence type="ECO:0000313" key="12">
    <source>
        <dbReference type="EMBL" id="ATX80824.1"/>
    </source>
</evidence>
<dbReference type="AlphaFoldDB" id="A0A2K8L7A9"/>
<dbReference type="Pfam" id="PF02254">
    <property type="entry name" value="TrkA_N"/>
    <property type="match status" value="1"/>
</dbReference>
<evidence type="ECO:0000256" key="8">
    <source>
        <dbReference type="ARBA" id="ARBA00023065"/>
    </source>
</evidence>
<keyword evidence="7 10" id="KW-1133">Transmembrane helix</keyword>
<feature type="transmembrane region" description="Helical" evidence="10">
    <location>
        <begin position="292"/>
        <end position="317"/>
    </location>
</feature>
<feature type="transmembrane region" description="Helical" evidence="10">
    <location>
        <begin position="267"/>
        <end position="286"/>
    </location>
</feature>
<keyword evidence="2" id="KW-0813">Transport</keyword>
<keyword evidence="9 10" id="KW-0472">Membrane</keyword>
<gene>
    <name evidence="12" type="ORF">Ga0123461_2425</name>
</gene>
<name>A0A2K8L7A9_MARES</name>
<keyword evidence="5 10" id="KW-0812">Transmembrane</keyword>
<feature type="domain" description="RCK N-terminal" evidence="11">
    <location>
        <begin position="409"/>
        <end position="526"/>
    </location>
</feature>
<evidence type="ECO:0000256" key="3">
    <source>
        <dbReference type="ARBA" id="ARBA00022449"/>
    </source>
</evidence>
<evidence type="ECO:0000256" key="10">
    <source>
        <dbReference type="SAM" id="Phobius"/>
    </source>
</evidence>
<evidence type="ECO:0000256" key="6">
    <source>
        <dbReference type="ARBA" id="ARBA00022958"/>
    </source>
</evidence>
<feature type="transmembrane region" description="Helical" evidence="10">
    <location>
        <begin position="61"/>
        <end position="80"/>
    </location>
</feature>
<keyword evidence="8" id="KW-0406">Ion transport</keyword>
<feature type="transmembrane region" description="Helical" evidence="10">
    <location>
        <begin position="6"/>
        <end position="24"/>
    </location>
</feature>
<dbReference type="InterPro" id="IPR036291">
    <property type="entry name" value="NAD(P)-bd_dom_sf"/>
</dbReference>
<dbReference type="Pfam" id="PF00999">
    <property type="entry name" value="Na_H_Exchanger"/>
    <property type="match status" value="1"/>
</dbReference>
<dbReference type="RefSeq" id="WP_100278551.1">
    <property type="nucleotide sequence ID" value="NZ_CP018799.1"/>
</dbReference>
<evidence type="ECO:0000256" key="4">
    <source>
        <dbReference type="ARBA" id="ARBA00022538"/>
    </source>
</evidence>
<evidence type="ECO:0000256" key="5">
    <source>
        <dbReference type="ARBA" id="ARBA00022692"/>
    </source>
</evidence>
<reference evidence="12 13" key="1">
    <citation type="submission" date="2016-12" db="EMBL/GenBank/DDBJ databases">
        <title>Isolation and genomic insights into novel planktonic Zetaproteobacteria from stratified waters of the Chesapeake Bay.</title>
        <authorList>
            <person name="McAllister S.M."/>
            <person name="Kato S."/>
            <person name="Chan C.S."/>
            <person name="Chiu B.K."/>
            <person name="Field E.K."/>
        </authorList>
    </citation>
    <scope>NUCLEOTIDE SEQUENCE [LARGE SCALE GENOMIC DNA]</scope>
    <source>
        <strain evidence="12 13">CP-5</strain>
    </source>
</reference>
<keyword evidence="13" id="KW-1185">Reference proteome</keyword>
<evidence type="ECO:0000259" key="11">
    <source>
        <dbReference type="PROSITE" id="PS51201"/>
    </source>
</evidence>
<dbReference type="GO" id="GO:0006813">
    <property type="term" value="P:potassium ion transport"/>
    <property type="evidence" value="ECO:0007669"/>
    <property type="project" value="UniProtKB-KW"/>
</dbReference>
<dbReference type="SUPFAM" id="SSF51735">
    <property type="entry name" value="NAD(P)-binding Rossmann-fold domains"/>
    <property type="match status" value="1"/>
</dbReference>
<keyword evidence="6" id="KW-0630">Potassium</keyword>
<keyword evidence="4" id="KW-0633">Potassium transport</keyword>
<feature type="transmembrane region" description="Helical" evidence="10">
    <location>
        <begin position="215"/>
        <end position="233"/>
    </location>
</feature>
<feature type="transmembrane region" description="Helical" evidence="10">
    <location>
        <begin position="179"/>
        <end position="203"/>
    </location>
</feature>